<dbReference type="EMBL" id="JBEPLU010000002">
    <property type="protein sequence ID" value="MET3527527.1"/>
    <property type="molecule type" value="Genomic_DNA"/>
</dbReference>
<comment type="caution">
    <text evidence="2">The sequence shown here is derived from an EMBL/GenBank/DDBJ whole genome shotgun (WGS) entry which is preliminary data.</text>
</comment>
<dbReference type="Pfam" id="PF07411">
    <property type="entry name" value="DUF1508"/>
    <property type="match status" value="1"/>
</dbReference>
<dbReference type="SUPFAM" id="SSF160113">
    <property type="entry name" value="YegP-like"/>
    <property type="match status" value="1"/>
</dbReference>
<proteinExistence type="predicted"/>
<name>A0ABV2EKF3_9CAUL</name>
<dbReference type="Proteomes" id="UP001549110">
    <property type="component" value="Unassembled WGS sequence"/>
</dbReference>
<dbReference type="Gene3D" id="2.30.29.80">
    <property type="match status" value="1"/>
</dbReference>
<protein>
    <submittedName>
        <fullName evidence="2">Uncharacterized protein YegP (UPF0339 family)</fullName>
    </submittedName>
</protein>
<sequence length="59" mass="6664">MAHKFEIYKDKAGEFRVRFKYNSETIFSTEGYSSKASAKNAIESIKKNGPDAPTEDNTD</sequence>
<feature type="domain" description="DUF1508" evidence="1">
    <location>
        <begin position="10"/>
        <end position="56"/>
    </location>
</feature>
<accession>A0ABV2EKF3</accession>
<dbReference type="InterPro" id="IPR036913">
    <property type="entry name" value="YegP-like_sf"/>
</dbReference>
<reference evidence="2 3" key="1">
    <citation type="submission" date="2024-06" db="EMBL/GenBank/DDBJ databases">
        <title>Genomic Encyclopedia of Type Strains, Phase IV (KMG-IV): sequencing the most valuable type-strain genomes for metagenomic binning, comparative biology and taxonomic classification.</title>
        <authorList>
            <person name="Goeker M."/>
        </authorList>
    </citation>
    <scope>NUCLEOTIDE SEQUENCE [LARGE SCALE GENOMIC DNA]</scope>
    <source>
        <strain evidence="2 3">DSM 17809</strain>
    </source>
</reference>
<dbReference type="InterPro" id="IPR010879">
    <property type="entry name" value="DUF1508"/>
</dbReference>
<evidence type="ECO:0000313" key="3">
    <source>
        <dbReference type="Proteomes" id="UP001549110"/>
    </source>
</evidence>
<evidence type="ECO:0000313" key="2">
    <source>
        <dbReference type="EMBL" id="MET3527527.1"/>
    </source>
</evidence>
<keyword evidence="3" id="KW-1185">Reference proteome</keyword>
<evidence type="ECO:0000259" key="1">
    <source>
        <dbReference type="Pfam" id="PF07411"/>
    </source>
</evidence>
<gene>
    <name evidence="2" type="ORF">ABID41_002645</name>
</gene>
<dbReference type="RefSeq" id="WP_331929041.1">
    <property type="nucleotide sequence ID" value="NZ_JBEPLU010000002.1"/>
</dbReference>
<organism evidence="2 3">
    <name type="scientific">Phenylobacterium koreense</name>
    <dbReference type="NCBI Taxonomy" id="266125"/>
    <lineage>
        <taxon>Bacteria</taxon>
        <taxon>Pseudomonadati</taxon>
        <taxon>Pseudomonadota</taxon>
        <taxon>Alphaproteobacteria</taxon>
        <taxon>Caulobacterales</taxon>
        <taxon>Caulobacteraceae</taxon>
        <taxon>Phenylobacterium</taxon>
    </lineage>
</organism>